<comment type="subcellular location">
    <subcellularLocation>
        <location evidence="1">Membrane</location>
        <topology evidence="1">Multi-pass membrane protein</topology>
    </subcellularLocation>
</comment>
<feature type="transmembrane region" description="Helical" evidence="6">
    <location>
        <begin position="181"/>
        <end position="201"/>
    </location>
</feature>
<feature type="domain" description="EamA" evidence="7">
    <location>
        <begin position="9"/>
        <end position="137"/>
    </location>
</feature>
<feature type="transmembrane region" description="Helical" evidence="6">
    <location>
        <begin position="207"/>
        <end position="232"/>
    </location>
</feature>
<feature type="transmembrane region" description="Helical" evidence="6">
    <location>
        <begin position="68"/>
        <end position="87"/>
    </location>
</feature>
<dbReference type="Pfam" id="PF00892">
    <property type="entry name" value="EamA"/>
    <property type="match status" value="2"/>
</dbReference>
<sequence>MPALSSRQGYLAAAGAVAIWTGFNIVSRLGGKSVLAGTDILALRVGTAALILLACGGLPHGAIRDARLWLLTLLGGLGVSVFAYSGFKFAPAAHGGLLLPGLQPFLVALFAWLLAGEALQHRKLPGYGLIALGLAISAVPMLDGESGGQAWLGDLLLLAASLCWAAFGVLARRWGYQAWPLTRAITIMGALLYLPLYLLLLPKHLAAASWGMLAFQALYQGVAAAILAMLLYLRAIASLGAVRVGALFALIPILAGVLAAPLLNEPLTGYLEAGLALVSLGAWLAARETRATPPQACRLGAAQQGQ</sequence>
<dbReference type="EMBL" id="MKCS01000001">
    <property type="protein sequence ID" value="OHX12140.1"/>
    <property type="molecule type" value="Genomic_DNA"/>
</dbReference>
<evidence type="ECO:0000256" key="2">
    <source>
        <dbReference type="ARBA" id="ARBA00007362"/>
    </source>
</evidence>
<feature type="transmembrane region" description="Helical" evidence="6">
    <location>
        <begin position="33"/>
        <end position="56"/>
    </location>
</feature>
<gene>
    <name evidence="8" type="ORF">BI347_00495</name>
</gene>
<keyword evidence="3 6" id="KW-0812">Transmembrane</keyword>
<dbReference type="RefSeq" id="WP_071115076.1">
    <property type="nucleotide sequence ID" value="NZ_MKCS01000001.1"/>
</dbReference>
<comment type="similarity">
    <text evidence="2">Belongs to the EamA transporter family.</text>
</comment>
<keyword evidence="5 6" id="KW-0472">Membrane</keyword>
<name>A0A1S1WYE3_9NEIS</name>
<dbReference type="PANTHER" id="PTHR32322:SF2">
    <property type="entry name" value="EAMA DOMAIN-CONTAINING PROTEIN"/>
    <property type="match status" value="1"/>
</dbReference>
<dbReference type="InterPro" id="IPR037185">
    <property type="entry name" value="EmrE-like"/>
</dbReference>
<evidence type="ECO:0000256" key="4">
    <source>
        <dbReference type="ARBA" id="ARBA00022989"/>
    </source>
</evidence>
<feature type="transmembrane region" description="Helical" evidence="6">
    <location>
        <begin position="124"/>
        <end position="142"/>
    </location>
</feature>
<evidence type="ECO:0000313" key="9">
    <source>
        <dbReference type="Proteomes" id="UP000180088"/>
    </source>
</evidence>
<feature type="transmembrane region" description="Helical" evidence="6">
    <location>
        <begin position="9"/>
        <end position="27"/>
    </location>
</feature>
<evidence type="ECO:0000256" key="3">
    <source>
        <dbReference type="ARBA" id="ARBA00022692"/>
    </source>
</evidence>
<dbReference type="STRING" id="1903179.BI347_00495"/>
<feature type="transmembrane region" description="Helical" evidence="6">
    <location>
        <begin position="269"/>
        <end position="286"/>
    </location>
</feature>
<protein>
    <recommendedName>
        <fullName evidence="7">EamA domain-containing protein</fullName>
    </recommendedName>
</protein>
<evidence type="ECO:0000256" key="6">
    <source>
        <dbReference type="SAM" id="Phobius"/>
    </source>
</evidence>
<dbReference type="SUPFAM" id="SSF103481">
    <property type="entry name" value="Multidrug resistance efflux transporter EmrE"/>
    <property type="match status" value="2"/>
</dbReference>
<feature type="transmembrane region" description="Helical" evidence="6">
    <location>
        <begin position="148"/>
        <end position="169"/>
    </location>
</feature>
<dbReference type="InterPro" id="IPR000620">
    <property type="entry name" value="EamA_dom"/>
</dbReference>
<feature type="transmembrane region" description="Helical" evidence="6">
    <location>
        <begin position="93"/>
        <end position="115"/>
    </location>
</feature>
<dbReference type="GO" id="GO:0016020">
    <property type="term" value="C:membrane"/>
    <property type="evidence" value="ECO:0007669"/>
    <property type="project" value="UniProtKB-SubCell"/>
</dbReference>
<evidence type="ECO:0000256" key="1">
    <source>
        <dbReference type="ARBA" id="ARBA00004141"/>
    </source>
</evidence>
<dbReference type="AlphaFoldDB" id="A0A1S1WYE3"/>
<dbReference type="Proteomes" id="UP000180088">
    <property type="component" value="Unassembled WGS sequence"/>
</dbReference>
<evidence type="ECO:0000256" key="5">
    <source>
        <dbReference type="ARBA" id="ARBA00023136"/>
    </source>
</evidence>
<feature type="transmembrane region" description="Helical" evidence="6">
    <location>
        <begin position="244"/>
        <end position="263"/>
    </location>
</feature>
<evidence type="ECO:0000259" key="7">
    <source>
        <dbReference type="Pfam" id="PF00892"/>
    </source>
</evidence>
<dbReference type="OrthoDB" id="4167046at2"/>
<proteinExistence type="inferred from homology"/>
<reference evidence="8 9" key="1">
    <citation type="submission" date="2016-09" db="EMBL/GenBank/DDBJ databases">
        <title>Chromobacterium muskegensis sp. nov., an insecticidal bacterium isolated from Sphagnum bogs.</title>
        <authorList>
            <person name="Sparks M.E."/>
            <person name="Blackburn M.B."/>
            <person name="Gundersen-Rindal D.E."/>
            <person name="Mitchell A."/>
            <person name="Farrar R."/>
            <person name="Kuhar D."/>
        </authorList>
    </citation>
    <scope>NUCLEOTIDE SEQUENCE [LARGE SCALE GENOMIC DNA]</scope>
    <source>
        <strain evidence="8 9">37-2</strain>
    </source>
</reference>
<comment type="caution">
    <text evidence="8">The sequence shown here is derived from an EMBL/GenBank/DDBJ whole genome shotgun (WGS) entry which is preliminary data.</text>
</comment>
<feature type="domain" description="EamA" evidence="7">
    <location>
        <begin position="152"/>
        <end position="285"/>
    </location>
</feature>
<keyword evidence="4 6" id="KW-1133">Transmembrane helix</keyword>
<dbReference type="InterPro" id="IPR050638">
    <property type="entry name" value="AA-Vitamin_Transporters"/>
</dbReference>
<dbReference type="PANTHER" id="PTHR32322">
    <property type="entry name" value="INNER MEMBRANE TRANSPORTER"/>
    <property type="match status" value="1"/>
</dbReference>
<evidence type="ECO:0000313" key="8">
    <source>
        <dbReference type="EMBL" id="OHX12140.1"/>
    </source>
</evidence>
<organism evidence="8 9">
    <name type="scientific">Chromobacterium sphagni</name>
    <dbReference type="NCBI Taxonomy" id="1903179"/>
    <lineage>
        <taxon>Bacteria</taxon>
        <taxon>Pseudomonadati</taxon>
        <taxon>Pseudomonadota</taxon>
        <taxon>Betaproteobacteria</taxon>
        <taxon>Neisseriales</taxon>
        <taxon>Chromobacteriaceae</taxon>
        <taxon>Chromobacterium</taxon>
    </lineage>
</organism>
<accession>A0A1S1WYE3</accession>